<gene>
    <name evidence="1" type="ORF">TASK_LOCUS7824</name>
</gene>
<proteinExistence type="predicted"/>
<keyword evidence="2" id="KW-1185">Reference proteome</keyword>
<reference evidence="1 2" key="2">
    <citation type="submission" date="2018-11" db="EMBL/GenBank/DDBJ databases">
        <authorList>
            <consortium name="Pathogen Informatics"/>
        </authorList>
    </citation>
    <scope>NUCLEOTIDE SEQUENCE [LARGE SCALE GENOMIC DNA]</scope>
</reference>
<organism evidence="3">
    <name type="scientific">Taenia asiatica</name>
    <name type="common">Asian tapeworm</name>
    <dbReference type="NCBI Taxonomy" id="60517"/>
    <lineage>
        <taxon>Eukaryota</taxon>
        <taxon>Metazoa</taxon>
        <taxon>Spiralia</taxon>
        <taxon>Lophotrochozoa</taxon>
        <taxon>Platyhelminthes</taxon>
        <taxon>Cestoda</taxon>
        <taxon>Eucestoda</taxon>
        <taxon>Cyclophyllidea</taxon>
        <taxon>Taeniidae</taxon>
        <taxon>Taenia</taxon>
    </lineage>
</organism>
<accession>A0A0R3WB42</accession>
<evidence type="ECO:0000313" key="3">
    <source>
        <dbReference type="WBParaSite" id="TASK_0000782301-mRNA-1"/>
    </source>
</evidence>
<reference evidence="3" key="1">
    <citation type="submission" date="2017-02" db="UniProtKB">
        <authorList>
            <consortium name="WormBaseParasite"/>
        </authorList>
    </citation>
    <scope>IDENTIFICATION</scope>
</reference>
<dbReference type="WBParaSite" id="TASK_0000782301-mRNA-1">
    <property type="protein sequence ID" value="TASK_0000782301-mRNA-1"/>
    <property type="gene ID" value="TASK_0000782301"/>
</dbReference>
<dbReference type="EMBL" id="UYRS01018679">
    <property type="protein sequence ID" value="VDK39069.1"/>
    <property type="molecule type" value="Genomic_DNA"/>
</dbReference>
<evidence type="ECO:0000313" key="1">
    <source>
        <dbReference type="EMBL" id="VDK39069.1"/>
    </source>
</evidence>
<dbReference type="AlphaFoldDB" id="A0A0R3WB42"/>
<name>A0A0R3WB42_TAEAS</name>
<evidence type="ECO:0000313" key="2">
    <source>
        <dbReference type="Proteomes" id="UP000282613"/>
    </source>
</evidence>
<protein>
    <submittedName>
        <fullName evidence="3">UBP-type domain-containing protein</fullName>
    </submittedName>
</protein>
<dbReference type="Proteomes" id="UP000282613">
    <property type="component" value="Unassembled WGS sequence"/>
</dbReference>
<sequence length="69" mass="7597">MRAQINRFLTAIDTGHDGSGGGWVRCRACRHDDGGFALWEEEDGSGHHFGENTVEPVRPLEILRMGSST</sequence>